<evidence type="ECO:0000313" key="2">
    <source>
        <dbReference type="Ensembl" id="ENSOCUP00000044579.1"/>
    </source>
</evidence>
<organism evidence="2 3">
    <name type="scientific">Oryctolagus cuniculus</name>
    <name type="common">Rabbit</name>
    <dbReference type="NCBI Taxonomy" id="9986"/>
    <lineage>
        <taxon>Eukaryota</taxon>
        <taxon>Metazoa</taxon>
        <taxon>Chordata</taxon>
        <taxon>Craniata</taxon>
        <taxon>Vertebrata</taxon>
        <taxon>Euteleostomi</taxon>
        <taxon>Mammalia</taxon>
        <taxon>Eutheria</taxon>
        <taxon>Euarchontoglires</taxon>
        <taxon>Glires</taxon>
        <taxon>Lagomorpha</taxon>
        <taxon>Leporidae</taxon>
        <taxon>Oryctolagus</taxon>
    </lineage>
</organism>
<feature type="region of interest" description="Disordered" evidence="1">
    <location>
        <begin position="143"/>
        <end position="178"/>
    </location>
</feature>
<dbReference type="AlphaFoldDB" id="A0A5F9DFG4"/>
<feature type="compositionally biased region" description="Low complexity" evidence="1">
    <location>
        <begin position="160"/>
        <end position="178"/>
    </location>
</feature>
<reference evidence="2" key="2">
    <citation type="submission" date="2025-08" db="UniProtKB">
        <authorList>
            <consortium name="Ensembl"/>
        </authorList>
    </citation>
    <scope>IDENTIFICATION</scope>
    <source>
        <strain evidence="2">Thorbecke</strain>
    </source>
</reference>
<proteinExistence type="predicted"/>
<dbReference type="Ensembl" id="ENSOCUT00000061013.1">
    <property type="protein sequence ID" value="ENSOCUP00000044579.1"/>
    <property type="gene ID" value="ENSOCUG00000037970.1"/>
</dbReference>
<dbReference type="Proteomes" id="UP000001811">
    <property type="component" value="Chromosome 4"/>
</dbReference>
<feature type="region of interest" description="Disordered" evidence="1">
    <location>
        <begin position="1"/>
        <end position="128"/>
    </location>
</feature>
<dbReference type="InParanoid" id="A0A5F9DFG4"/>
<reference evidence="2" key="3">
    <citation type="submission" date="2025-09" db="UniProtKB">
        <authorList>
            <consortium name="Ensembl"/>
        </authorList>
    </citation>
    <scope>IDENTIFICATION</scope>
    <source>
        <strain evidence="2">Thorbecke</strain>
    </source>
</reference>
<evidence type="ECO:0000256" key="1">
    <source>
        <dbReference type="SAM" id="MobiDB-lite"/>
    </source>
</evidence>
<protein>
    <submittedName>
        <fullName evidence="2">Uncharacterized protein</fullName>
    </submittedName>
</protein>
<sequence>MGGKSEDGPGSSKSSQLLASQREKDGTEKQSLARPRGQPLKEPSEVLTHKRLQGAKQGCCQAPRKPPQRQEGNQGHTQKPGDGGRRGHLAGVSEEEQRPRGATCGTSQGLAFPWDRTASLGSRWPRPRPTARACAAAHCTVHPALQGPGGRWSVGSSCLRTSAPSHPSHSHTRPPGQV</sequence>
<dbReference type="EMBL" id="AAGW02060639">
    <property type="status" value="NOT_ANNOTATED_CDS"/>
    <property type="molecule type" value="Genomic_DNA"/>
</dbReference>
<name>A0A5F9DFG4_RABIT</name>
<accession>A0A5F9DFG4</accession>
<reference evidence="2 3" key="1">
    <citation type="journal article" date="2011" name="Nature">
        <title>A high-resolution map of human evolutionary constraint using 29 mammals.</title>
        <authorList>
            <person name="Lindblad-Toh K."/>
            <person name="Garber M."/>
            <person name="Zuk O."/>
            <person name="Lin M.F."/>
            <person name="Parker B.J."/>
            <person name="Washietl S."/>
            <person name="Kheradpour P."/>
            <person name="Ernst J."/>
            <person name="Jordan G."/>
            <person name="Mauceli E."/>
            <person name="Ward L.D."/>
            <person name="Lowe C.B."/>
            <person name="Holloway A.K."/>
            <person name="Clamp M."/>
            <person name="Gnerre S."/>
            <person name="Alfoldi J."/>
            <person name="Beal K."/>
            <person name="Chang J."/>
            <person name="Clawson H."/>
            <person name="Cuff J."/>
            <person name="Di Palma F."/>
            <person name="Fitzgerald S."/>
            <person name="Flicek P."/>
            <person name="Guttman M."/>
            <person name="Hubisz M.J."/>
            <person name="Jaffe D.B."/>
            <person name="Jungreis I."/>
            <person name="Kent W.J."/>
            <person name="Kostka D."/>
            <person name="Lara M."/>
            <person name="Martins A.L."/>
            <person name="Massingham T."/>
            <person name="Moltke I."/>
            <person name="Raney B.J."/>
            <person name="Rasmussen M.D."/>
            <person name="Robinson J."/>
            <person name="Stark A."/>
            <person name="Vilella A.J."/>
            <person name="Wen J."/>
            <person name="Xie X."/>
            <person name="Zody M.C."/>
            <person name="Baldwin J."/>
            <person name="Bloom T."/>
            <person name="Chin C.W."/>
            <person name="Heiman D."/>
            <person name="Nicol R."/>
            <person name="Nusbaum C."/>
            <person name="Young S."/>
            <person name="Wilkinson J."/>
            <person name="Worley K.C."/>
            <person name="Kovar C.L."/>
            <person name="Muzny D.M."/>
            <person name="Gibbs R.A."/>
            <person name="Cree A."/>
            <person name="Dihn H.H."/>
            <person name="Fowler G."/>
            <person name="Jhangiani S."/>
            <person name="Joshi V."/>
            <person name="Lee S."/>
            <person name="Lewis L.R."/>
            <person name="Nazareth L.V."/>
            <person name="Okwuonu G."/>
            <person name="Santibanez J."/>
            <person name="Warren W.C."/>
            <person name="Mardis E.R."/>
            <person name="Weinstock G.M."/>
            <person name="Wilson R.K."/>
            <person name="Delehaunty K."/>
            <person name="Dooling D."/>
            <person name="Fronik C."/>
            <person name="Fulton L."/>
            <person name="Fulton B."/>
            <person name="Graves T."/>
            <person name="Minx P."/>
            <person name="Sodergren E."/>
            <person name="Birney E."/>
            <person name="Margulies E.H."/>
            <person name="Herrero J."/>
            <person name="Green E.D."/>
            <person name="Haussler D."/>
            <person name="Siepel A."/>
            <person name="Goldman N."/>
            <person name="Pollard K.S."/>
            <person name="Pedersen J.S."/>
            <person name="Lander E.S."/>
            <person name="Kellis M."/>
        </authorList>
    </citation>
    <scope>NUCLEOTIDE SEQUENCE [LARGE SCALE GENOMIC DNA]</scope>
    <source>
        <strain evidence="2 3">Thorbecke inbred</strain>
    </source>
</reference>
<keyword evidence="3" id="KW-1185">Reference proteome</keyword>
<evidence type="ECO:0000313" key="3">
    <source>
        <dbReference type="Proteomes" id="UP000001811"/>
    </source>
</evidence>